<dbReference type="EMBL" id="FNQC01000003">
    <property type="protein sequence ID" value="SDY90368.1"/>
    <property type="molecule type" value="Genomic_DNA"/>
</dbReference>
<gene>
    <name evidence="1" type="ORF">SAMN05444412_103337</name>
</gene>
<protein>
    <submittedName>
        <fullName evidence="1">Uncharacterized protein</fullName>
    </submittedName>
</protein>
<keyword evidence="2" id="KW-1185">Reference proteome</keyword>
<dbReference type="Proteomes" id="UP000199663">
    <property type="component" value="Unassembled WGS sequence"/>
</dbReference>
<reference evidence="1 2" key="1">
    <citation type="submission" date="2016-10" db="EMBL/GenBank/DDBJ databases">
        <authorList>
            <person name="Varghese N."/>
            <person name="Submissions S."/>
        </authorList>
    </citation>
    <scope>NUCLEOTIDE SEQUENCE [LARGE SCALE GENOMIC DNA]</scope>
    <source>
        <strain evidence="1 2">DSM 17997</strain>
    </source>
</reference>
<accession>A0A1H3NNK2</accession>
<proteinExistence type="predicted"/>
<comment type="caution">
    <text evidence="1">The sequence shown here is derived from an EMBL/GenBank/DDBJ whole genome shotgun (WGS) entry which is preliminary data.</text>
</comment>
<name>A0A1H3NNK2_9BACT</name>
<sequence length="52" mass="5760">MEIVKGGDSFSEMMFYATASQYHLGQLSSSNGYFSYHAAGIGYYSARLMVCM</sequence>
<evidence type="ECO:0000313" key="1">
    <source>
        <dbReference type="EMBL" id="SDY90368.1"/>
    </source>
</evidence>
<evidence type="ECO:0000313" key="2">
    <source>
        <dbReference type="Proteomes" id="UP000199663"/>
    </source>
</evidence>
<organism evidence="1 2">
    <name type="scientific">Rhodonellum ikkaensis</name>
    <dbReference type="NCBI Taxonomy" id="336829"/>
    <lineage>
        <taxon>Bacteria</taxon>
        <taxon>Pseudomonadati</taxon>
        <taxon>Bacteroidota</taxon>
        <taxon>Cytophagia</taxon>
        <taxon>Cytophagales</taxon>
        <taxon>Cytophagaceae</taxon>
        <taxon>Rhodonellum</taxon>
    </lineage>
</organism>